<reference evidence="9 10" key="1">
    <citation type="submission" date="2023-07" db="EMBL/GenBank/DDBJ databases">
        <title>Citrobacter selenititolerans sp. nov., isolated from seleniferous soil.</title>
        <authorList>
            <person name="Zhang S."/>
            <person name="Li K."/>
            <person name="Peng J."/>
            <person name="Wang H."/>
            <person name="Sun J."/>
            <person name="Guo Y."/>
        </authorList>
    </citation>
    <scope>NUCLEOTIDE SEQUENCE [LARGE SCALE GENOMIC DNA]</scope>
    <source>
        <strain evidence="9 10">S2-9</strain>
    </source>
</reference>
<evidence type="ECO:0000313" key="9">
    <source>
        <dbReference type="EMBL" id="MDN8601953.1"/>
    </source>
</evidence>
<dbReference type="EMBL" id="JAUJYW010000012">
    <property type="protein sequence ID" value="MDN8601953.1"/>
    <property type="molecule type" value="Genomic_DNA"/>
</dbReference>
<gene>
    <name evidence="9" type="ORF">Q0A17_21440</name>
</gene>
<evidence type="ECO:0000256" key="5">
    <source>
        <dbReference type="ARBA" id="ARBA00022679"/>
    </source>
</evidence>
<dbReference type="PROSITE" id="PS51101">
    <property type="entry name" value="PTS_EIIB_TYPE_4"/>
    <property type="match status" value="1"/>
</dbReference>
<keyword evidence="10" id="KW-1185">Reference proteome</keyword>
<protein>
    <submittedName>
        <fullName evidence="9">PTS sugar transporter subunit IIB</fullName>
        <ecNumber evidence="9">2.7.1.-</ecNumber>
    </submittedName>
</protein>
<dbReference type="InterPro" id="IPR004720">
    <property type="entry name" value="PTS_IIB_sorbose-sp"/>
</dbReference>
<dbReference type="EC" id="2.7.1.-" evidence="9"/>
<evidence type="ECO:0000256" key="1">
    <source>
        <dbReference type="ARBA" id="ARBA00004496"/>
    </source>
</evidence>
<dbReference type="SUPFAM" id="SSF52728">
    <property type="entry name" value="PTS IIb component"/>
    <property type="match status" value="1"/>
</dbReference>
<comment type="subcellular location">
    <subcellularLocation>
        <location evidence="1">Cytoplasm</location>
    </subcellularLocation>
</comment>
<keyword evidence="3" id="KW-0963">Cytoplasm</keyword>
<dbReference type="GO" id="GO:0016740">
    <property type="term" value="F:transferase activity"/>
    <property type="evidence" value="ECO:0007669"/>
    <property type="project" value="UniProtKB-KW"/>
</dbReference>
<evidence type="ECO:0000259" key="8">
    <source>
        <dbReference type="PROSITE" id="PS51101"/>
    </source>
</evidence>
<keyword evidence="7" id="KW-0418">Kinase</keyword>
<dbReference type="Pfam" id="PF03830">
    <property type="entry name" value="PTSIIB_sorb"/>
    <property type="match status" value="1"/>
</dbReference>
<dbReference type="RefSeq" id="WP_301702360.1">
    <property type="nucleotide sequence ID" value="NZ_JAUJYW010000012.1"/>
</dbReference>
<evidence type="ECO:0000256" key="3">
    <source>
        <dbReference type="ARBA" id="ARBA00022490"/>
    </source>
</evidence>
<keyword evidence="6" id="KW-0598">Phosphotransferase system</keyword>
<evidence type="ECO:0000256" key="4">
    <source>
        <dbReference type="ARBA" id="ARBA00022597"/>
    </source>
</evidence>
<organism evidence="9 10">
    <name type="scientific">Citrobacter enshiensis</name>
    <dbReference type="NCBI Taxonomy" id="2971264"/>
    <lineage>
        <taxon>Bacteria</taxon>
        <taxon>Pseudomonadati</taxon>
        <taxon>Pseudomonadota</taxon>
        <taxon>Gammaproteobacteria</taxon>
        <taxon>Enterobacterales</taxon>
        <taxon>Enterobacteriaceae</taxon>
        <taxon>Citrobacter</taxon>
    </lineage>
</organism>
<keyword evidence="2" id="KW-0813">Transport</keyword>
<sequence length="156" mass="17438">MVNIVHTRLDDRYIHGQVATGWIPHTQSNLVVICNDAVAEDEMRKQLISIAAPEGVGVRYFSVQKTIDVIHQASQKQHILLMTDNPLDALKLVENGVPIKEINLGNRAWSAEHDIKVYKSYHVSSEEKAALDTLVSKGITVYYALTPNDSKQVYKG</sequence>
<name>A0ABT8Q113_9ENTR</name>
<dbReference type="Gene3D" id="3.40.35.10">
    <property type="entry name" value="Phosphotransferase system, sorbose subfamily IIB component"/>
    <property type="match status" value="1"/>
</dbReference>
<accession>A0ABT8Q113</accession>
<evidence type="ECO:0000256" key="2">
    <source>
        <dbReference type="ARBA" id="ARBA00022448"/>
    </source>
</evidence>
<feature type="domain" description="PTS EIIB type-4" evidence="8">
    <location>
        <begin position="1"/>
        <end position="156"/>
    </location>
</feature>
<evidence type="ECO:0000256" key="6">
    <source>
        <dbReference type="ARBA" id="ARBA00022683"/>
    </source>
</evidence>
<comment type="caution">
    <text evidence="9">The sequence shown here is derived from an EMBL/GenBank/DDBJ whole genome shotgun (WGS) entry which is preliminary data.</text>
</comment>
<keyword evidence="4 9" id="KW-0762">Sugar transport</keyword>
<evidence type="ECO:0000256" key="7">
    <source>
        <dbReference type="ARBA" id="ARBA00022777"/>
    </source>
</evidence>
<evidence type="ECO:0000313" key="10">
    <source>
        <dbReference type="Proteomes" id="UP001174867"/>
    </source>
</evidence>
<proteinExistence type="predicted"/>
<keyword evidence="5 9" id="KW-0808">Transferase</keyword>
<dbReference type="InterPro" id="IPR036667">
    <property type="entry name" value="PTS_IIB_sorbose-sp_sf"/>
</dbReference>
<dbReference type="Proteomes" id="UP001174867">
    <property type="component" value="Unassembled WGS sequence"/>
</dbReference>